<reference evidence="2" key="1">
    <citation type="journal article" date="2021" name="Proc. Natl. Acad. Sci. U.S.A.">
        <title>A Catalog of Tens of Thousands of Viruses from Human Metagenomes Reveals Hidden Associations with Chronic Diseases.</title>
        <authorList>
            <person name="Tisza M.J."/>
            <person name="Buck C.B."/>
        </authorList>
    </citation>
    <scope>NUCLEOTIDE SEQUENCE</scope>
    <source>
        <strain evidence="2">CtSuy3</strain>
    </source>
</reference>
<evidence type="ECO:0000313" key="2">
    <source>
        <dbReference type="EMBL" id="DAF50798.1"/>
    </source>
</evidence>
<sequence length="149" mass="16770">MLKKTMTTVDFGGTERTEDYYFNLTRAEIMEMELNTEGGFVQMINRITAAQSQLELAKLFKQILCKSYGVLSPDGRKFVKNEAVLADFMATQAYSDLYYKLASNAEEAAAFFEAILPEDMKEEAKKADKQNPQPGLMVLEGPKKGTDEQ</sequence>
<evidence type="ECO:0000256" key="1">
    <source>
        <dbReference type="SAM" id="MobiDB-lite"/>
    </source>
</evidence>
<name>A0A8S5SIM0_9CAUD</name>
<dbReference type="InterPro" id="IPR057005">
    <property type="entry name" value="Phage_TAC_17"/>
</dbReference>
<accession>A0A8S5SIM0</accession>
<proteinExistence type="predicted"/>
<dbReference type="EMBL" id="BK032601">
    <property type="protein sequence ID" value="DAF50798.1"/>
    <property type="molecule type" value="Genomic_DNA"/>
</dbReference>
<dbReference type="Pfam" id="PF23803">
    <property type="entry name" value="Phage_TAC_17"/>
    <property type="match status" value="1"/>
</dbReference>
<organism evidence="2">
    <name type="scientific">Siphoviridae sp. ctSuy3</name>
    <dbReference type="NCBI Taxonomy" id="2827874"/>
    <lineage>
        <taxon>Viruses</taxon>
        <taxon>Duplodnaviria</taxon>
        <taxon>Heunggongvirae</taxon>
        <taxon>Uroviricota</taxon>
        <taxon>Caudoviricetes</taxon>
    </lineage>
</organism>
<protein>
    <submittedName>
        <fullName evidence="2">Uncharacterized protein</fullName>
    </submittedName>
</protein>
<feature type="region of interest" description="Disordered" evidence="1">
    <location>
        <begin position="122"/>
        <end position="149"/>
    </location>
</feature>